<sequence>MRDWAWAIMVVIVVAVALLLLAWWVRLRWLNGLSGRFECALKVGGAEDAWALGVGRYYGEQLQWYRAFSLAFRPRHAWRRTEVILSDSRRPSVMEASALYDDQQIITLQLRSGAEARGLGRYWQVAVPIAAVTGLLSWLEAAAPGEGDYRLSAGPAEPGAEWRRPESS</sequence>
<keyword evidence="2" id="KW-0812">Transmembrane</keyword>
<evidence type="ECO:0000313" key="4">
    <source>
        <dbReference type="Proteomes" id="UP000216533"/>
    </source>
</evidence>
<dbReference type="Pfam" id="PF10739">
    <property type="entry name" value="DUF2550"/>
    <property type="match status" value="1"/>
</dbReference>
<dbReference type="RefSeq" id="WP_094451164.1">
    <property type="nucleotide sequence ID" value="NZ_NMVI01000018.1"/>
</dbReference>
<reference evidence="3 4" key="1">
    <citation type="submission" date="2017-07" db="EMBL/GenBank/DDBJ databases">
        <title>Draft whole genome sequences of clinical Proprionibacteriaceae strains.</title>
        <authorList>
            <person name="Bernier A.-M."/>
            <person name="Bernard K."/>
            <person name="Domingo M.-C."/>
        </authorList>
    </citation>
    <scope>NUCLEOTIDE SEQUENCE [LARGE SCALE GENOMIC DNA]</scope>
    <source>
        <strain evidence="3 4">NML 160184</strain>
    </source>
</reference>
<gene>
    <name evidence="3" type="ORF">CGZ92_09725</name>
</gene>
<dbReference type="Proteomes" id="UP000216533">
    <property type="component" value="Unassembled WGS sequence"/>
</dbReference>
<comment type="caution">
    <text evidence="3">The sequence shown here is derived from an EMBL/GenBank/DDBJ whole genome shotgun (WGS) entry which is preliminary data.</text>
</comment>
<feature type="region of interest" description="Disordered" evidence="1">
    <location>
        <begin position="149"/>
        <end position="168"/>
    </location>
</feature>
<keyword evidence="2" id="KW-1133">Transmembrane helix</keyword>
<evidence type="ECO:0008006" key="5">
    <source>
        <dbReference type="Google" id="ProtNLM"/>
    </source>
</evidence>
<keyword evidence="2" id="KW-0472">Membrane</keyword>
<name>A0A255E4S8_9ACTN</name>
<organism evidence="3 4">
    <name type="scientific">Parenemella sanctibonifatiensis</name>
    <dbReference type="NCBI Taxonomy" id="2016505"/>
    <lineage>
        <taxon>Bacteria</taxon>
        <taxon>Bacillati</taxon>
        <taxon>Actinomycetota</taxon>
        <taxon>Actinomycetes</taxon>
        <taxon>Propionibacteriales</taxon>
        <taxon>Propionibacteriaceae</taxon>
        <taxon>Parenemella</taxon>
    </lineage>
</organism>
<dbReference type="AlphaFoldDB" id="A0A255E4S8"/>
<protein>
    <recommendedName>
        <fullName evidence="5">DUF2550 family protein</fullName>
    </recommendedName>
</protein>
<evidence type="ECO:0000256" key="1">
    <source>
        <dbReference type="SAM" id="MobiDB-lite"/>
    </source>
</evidence>
<proteinExistence type="predicted"/>
<dbReference type="InterPro" id="IPR019675">
    <property type="entry name" value="DUF2550"/>
</dbReference>
<accession>A0A255E4S8</accession>
<feature type="transmembrane region" description="Helical" evidence="2">
    <location>
        <begin position="6"/>
        <end position="25"/>
    </location>
</feature>
<evidence type="ECO:0000256" key="2">
    <source>
        <dbReference type="SAM" id="Phobius"/>
    </source>
</evidence>
<dbReference type="EMBL" id="NMVI01000018">
    <property type="protein sequence ID" value="OYN86597.1"/>
    <property type="molecule type" value="Genomic_DNA"/>
</dbReference>
<evidence type="ECO:0000313" key="3">
    <source>
        <dbReference type="EMBL" id="OYN86597.1"/>
    </source>
</evidence>